<sequence length="191" mass="22014">MSVVGLHSDFYGNPVRRPHFKVVVIRLNANRTKVTETQEYDSLSKCWKTTGRPLVHLTMKVSMGVCCNEDIFLLEDRLKYNVVPVVCAYNTRHGMWRGFQAPLPIQMQELNVRQNAILTNSFRQALYKEDQYSLAHFTYSSLVECQGELYLVGAFQWKSFDSSSVAVPFYLRSQDYRAKAQEEEGIKLASQ</sequence>
<evidence type="ECO:0000313" key="2">
    <source>
        <dbReference type="Proteomes" id="UP000886520"/>
    </source>
</evidence>
<keyword evidence="2" id="KW-1185">Reference proteome</keyword>
<dbReference type="EMBL" id="JABFUD020000008">
    <property type="protein sequence ID" value="KAI5075972.1"/>
    <property type="molecule type" value="Genomic_DNA"/>
</dbReference>
<organism evidence="1 2">
    <name type="scientific">Adiantum capillus-veneris</name>
    <name type="common">Maidenhair fern</name>
    <dbReference type="NCBI Taxonomy" id="13818"/>
    <lineage>
        <taxon>Eukaryota</taxon>
        <taxon>Viridiplantae</taxon>
        <taxon>Streptophyta</taxon>
        <taxon>Embryophyta</taxon>
        <taxon>Tracheophyta</taxon>
        <taxon>Polypodiopsida</taxon>
        <taxon>Polypodiidae</taxon>
        <taxon>Polypodiales</taxon>
        <taxon>Pteridineae</taxon>
        <taxon>Pteridaceae</taxon>
        <taxon>Vittarioideae</taxon>
        <taxon>Adiantum</taxon>
    </lineage>
</organism>
<proteinExistence type="predicted"/>
<accession>A0A9D4UYX1</accession>
<name>A0A9D4UYX1_ADICA</name>
<evidence type="ECO:0000313" key="1">
    <source>
        <dbReference type="EMBL" id="KAI5075972.1"/>
    </source>
</evidence>
<dbReference type="AlphaFoldDB" id="A0A9D4UYX1"/>
<reference evidence="1" key="1">
    <citation type="submission" date="2021-01" db="EMBL/GenBank/DDBJ databases">
        <title>Adiantum capillus-veneris genome.</title>
        <authorList>
            <person name="Fang Y."/>
            <person name="Liao Q."/>
        </authorList>
    </citation>
    <scope>NUCLEOTIDE SEQUENCE</scope>
    <source>
        <strain evidence="1">H3</strain>
        <tissue evidence="1">Leaf</tissue>
    </source>
</reference>
<gene>
    <name evidence="1" type="ORF">GOP47_0008037</name>
</gene>
<comment type="caution">
    <text evidence="1">The sequence shown here is derived from an EMBL/GenBank/DDBJ whole genome shotgun (WGS) entry which is preliminary data.</text>
</comment>
<dbReference type="Proteomes" id="UP000886520">
    <property type="component" value="Chromosome 8"/>
</dbReference>
<dbReference type="OrthoDB" id="1982927at2759"/>
<protein>
    <submittedName>
        <fullName evidence="1">Uncharacterized protein</fullName>
    </submittedName>
</protein>